<evidence type="ECO:0000256" key="2">
    <source>
        <dbReference type="SAM" id="MobiDB-lite"/>
    </source>
</evidence>
<sequence length="1481" mass="172436">MAEQPPLDQLDLQLADQTEEDNIDFAQMRKKDNANYRNLCRGYSKMIDPPNLEKLAFFIIKKHGDRYEEEVSILHKWTQRFKFFQELNAKQSNIDMRIHEKCCTKIKYEKINKGQQVFMAGDIPEKFYIILSGSVNVLLQKSQEVLQSEIQKSQEQFKKSTQKEQSNSIQARVSRLLKKRQVIKKIQDKQQLEIERKLNPQPSIMDNENQQNSADDSTPCKSNQSQIQEIKDESRKTKNYFKINDSQMTETLPEKLSPLKKHNPIRMSHLYQESIIQGQPGNLLIELLAKNSCDSSPSSNLRIQNKSPISKNQDFSQSTIKEISKIQLNSIKNSVLNRSNSKQLDFSENVRQAGYLDQQIQSSFKNDETQISLEAENIDEVQDLELEEKDLDNDPIFKGLGQIKLSDLAEPSKFIQDGVLTHNYLVTLQTGQMFGELGLLMKKPRAATIIAKEDTEFAVLDAEDYIQILKAGEMKKFNRRINFFSSSLLQNCGREVVLKFSYNFEKLKFEKGQSIYTQQESPKFVYLIKKGTIQISKKVEINEDIEDVFDYGYKNPQQELRKEIKHLKQKKLYIDIIINEYTTGQSFGEMEVMFGCPRNTSAICTSLSATVYALSIKNFLVLLHENKFLVKDFQKEISMKEEYQKNKIKLYLDSIKQQNETSKQLIKEREKIVIKNRKFNKFKQNPTLFDTVFKPSFIDQIQIDNAAQKRENSQEQNNNNQLEFHQRNSLSPKQNPNNYYSPSVIEQHCYKNEKGNKQIDVSDELFENSAFSQFLQELIKIKKQKLQEFKQNKSKEEEDNVENAEIFTTMLYVEQIKKQMQNITHSANQIKPGNVKLKKIQHQEGIDLKDTLNLEMLIMSDQKLKQVVYSPINSSRSIQKDLQKDIINQTDDFVDEILSQNSYYINQDYIQNNSAYQNSDGFTKQVQSSRDQKCLIDNLNSTVGQKSLQPSPNNKSQNLDWQKFIEKYKQKLKNVTSIDKKPVQLKKVYSHAASKKFFQETLLQKKQQQNERNYYLKDLQNSFENSFFTDNEKNLTSSKISRDSYFFSTLNTKENKQFQRKDNPGAGINLENSMLCSIEYGNITDQATPVNKNDSLEVQNLKQSYFVEKNEQQQQQSNQTPKKLPKIENMSSQKLSSTDLDQNVMSQNYNKIVTDFNDQTSPKQNLIETVGKSPKAFNNNFILKNTLKRNSIENDFLKSKVKTVKQNIQENKQIQEYYVNSQYQKQDNNNEYIQMNKFNKQTIFSQLTALKAQRKIPGNSYISQIDLSCQFLNNEESKPIIANASEDSQKFAKPINTFQILKILTKGQSNSYRSPILNIEDDNSKSKLKYNMSFQGNLQKSRNNSQRNLIENKNKSLDKKNINMSVINQNILNFQNNMSKLNKEEINQDSSLFASINQPSEQSNSDKIILKEMKKSLSFTSKHNLFRSKPSKLYLIDRYSRDARHETAQSYHKPLNSLIEFQIKKLKLQNQSSKTQESQPL</sequence>
<dbReference type="InterPro" id="IPR018490">
    <property type="entry name" value="cNMP-bd_dom_sf"/>
</dbReference>
<dbReference type="STRING" id="312017.Q22MK6"/>
<keyword evidence="1" id="KW-0175">Coiled coil</keyword>
<evidence type="ECO:0000313" key="5">
    <source>
        <dbReference type="Proteomes" id="UP000009168"/>
    </source>
</evidence>
<dbReference type="eggNOG" id="ENOG502STGC">
    <property type="taxonomic scope" value="Eukaryota"/>
</dbReference>
<feature type="compositionally biased region" description="Polar residues" evidence="2">
    <location>
        <begin position="200"/>
        <end position="228"/>
    </location>
</feature>
<dbReference type="GeneID" id="7843910"/>
<dbReference type="EMBL" id="GG662720">
    <property type="protein sequence ID" value="EAR86442.2"/>
    <property type="molecule type" value="Genomic_DNA"/>
</dbReference>
<dbReference type="OrthoDB" id="2021138at2759"/>
<name>Q22MK6_TETTS</name>
<evidence type="ECO:0000313" key="4">
    <source>
        <dbReference type="EMBL" id="EAR86442.2"/>
    </source>
</evidence>
<accession>Q22MK6</accession>
<reference evidence="5" key="1">
    <citation type="journal article" date="2006" name="PLoS Biol.">
        <title>Macronuclear genome sequence of the ciliate Tetrahymena thermophila, a model eukaryote.</title>
        <authorList>
            <person name="Eisen J.A."/>
            <person name="Coyne R.S."/>
            <person name="Wu M."/>
            <person name="Wu D."/>
            <person name="Thiagarajan M."/>
            <person name="Wortman J.R."/>
            <person name="Badger J.H."/>
            <person name="Ren Q."/>
            <person name="Amedeo P."/>
            <person name="Jones K.M."/>
            <person name="Tallon L.J."/>
            <person name="Delcher A.L."/>
            <person name="Salzberg S.L."/>
            <person name="Silva J.C."/>
            <person name="Haas B.J."/>
            <person name="Majoros W.H."/>
            <person name="Farzad M."/>
            <person name="Carlton J.M."/>
            <person name="Smith R.K. Jr."/>
            <person name="Garg J."/>
            <person name="Pearlman R.E."/>
            <person name="Karrer K.M."/>
            <person name="Sun L."/>
            <person name="Manning G."/>
            <person name="Elde N.C."/>
            <person name="Turkewitz A.P."/>
            <person name="Asai D.J."/>
            <person name="Wilkes D.E."/>
            <person name="Wang Y."/>
            <person name="Cai H."/>
            <person name="Collins K."/>
            <person name="Stewart B.A."/>
            <person name="Lee S.R."/>
            <person name="Wilamowska K."/>
            <person name="Weinberg Z."/>
            <person name="Ruzzo W.L."/>
            <person name="Wloga D."/>
            <person name="Gaertig J."/>
            <person name="Frankel J."/>
            <person name="Tsao C.-C."/>
            <person name="Gorovsky M.A."/>
            <person name="Keeling P.J."/>
            <person name="Waller R.F."/>
            <person name="Patron N.J."/>
            <person name="Cherry J.M."/>
            <person name="Stover N.A."/>
            <person name="Krieger C.J."/>
            <person name="del Toro C."/>
            <person name="Ryder H.F."/>
            <person name="Williamson S.C."/>
            <person name="Barbeau R.A."/>
            <person name="Hamilton E.P."/>
            <person name="Orias E."/>
        </authorList>
    </citation>
    <scope>NUCLEOTIDE SEQUENCE [LARGE SCALE GENOMIC DNA]</scope>
    <source>
        <strain evidence="5">SB210</strain>
    </source>
</reference>
<dbReference type="KEGG" id="tet:TTHERM_00035140"/>
<dbReference type="CDD" id="cd00038">
    <property type="entry name" value="CAP_ED"/>
    <property type="match status" value="2"/>
</dbReference>
<feature type="region of interest" description="Disordered" evidence="2">
    <location>
        <begin position="1109"/>
        <end position="1139"/>
    </location>
</feature>
<proteinExistence type="predicted"/>
<dbReference type="Pfam" id="PF00027">
    <property type="entry name" value="cNMP_binding"/>
    <property type="match status" value="1"/>
</dbReference>
<feature type="domain" description="Cyclic nucleotide-binding" evidence="3">
    <location>
        <begin position="401"/>
        <end position="469"/>
    </location>
</feature>
<dbReference type="PROSITE" id="PS50042">
    <property type="entry name" value="CNMP_BINDING_3"/>
    <property type="match status" value="3"/>
</dbReference>
<evidence type="ECO:0000256" key="1">
    <source>
        <dbReference type="SAM" id="Coils"/>
    </source>
</evidence>
<dbReference type="PANTHER" id="PTHR23011">
    <property type="entry name" value="CYCLIC NUCLEOTIDE-BINDING DOMAIN CONTAINING PROTEIN"/>
    <property type="match status" value="1"/>
</dbReference>
<protein>
    <submittedName>
        <fullName evidence="4">Cyclic nucleotide-binding domain protein</fullName>
    </submittedName>
</protein>
<feature type="region of interest" description="Disordered" evidence="2">
    <location>
        <begin position="193"/>
        <end position="238"/>
    </location>
</feature>
<dbReference type="PANTHER" id="PTHR23011:SF28">
    <property type="entry name" value="CYCLIC NUCLEOTIDE-BINDING DOMAIN CONTAINING PROTEIN"/>
    <property type="match status" value="1"/>
</dbReference>
<dbReference type="InterPro" id="IPR018488">
    <property type="entry name" value="cNMP-bd_CS"/>
</dbReference>
<feature type="coiled-coil region" evidence="1">
    <location>
        <begin position="772"/>
        <end position="799"/>
    </location>
</feature>
<dbReference type="Gene3D" id="2.60.120.10">
    <property type="entry name" value="Jelly Rolls"/>
    <property type="match status" value="3"/>
</dbReference>
<dbReference type="HOGENOM" id="CLU_250440_0_0_1"/>
<evidence type="ECO:0000259" key="3">
    <source>
        <dbReference type="PROSITE" id="PS50042"/>
    </source>
</evidence>
<feature type="compositionally biased region" description="Polar residues" evidence="2">
    <location>
        <begin position="1129"/>
        <end position="1139"/>
    </location>
</feature>
<dbReference type="SUPFAM" id="SSF51206">
    <property type="entry name" value="cAMP-binding domain-like"/>
    <property type="match status" value="3"/>
</dbReference>
<organism evidence="4 5">
    <name type="scientific">Tetrahymena thermophila (strain SB210)</name>
    <dbReference type="NCBI Taxonomy" id="312017"/>
    <lineage>
        <taxon>Eukaryota</taxon>
        <taxon>Sar</taxon>
        <taxon>Alveolata</taxon>
        <taxon>Ciliophora</taxon>
        <taxon>Intramacronucleata</taxon>
        <taxon>Oligohymenophorea</taxon>
        <taxon>Hymenostomatida</taxon>
        <taxon>Tetrahymenina</taxon>
        <taxon>Tetrahymenidae</taxon>
        <taxon>Tetrahymena</taxon>
    </lineage>
</organism>
<dbReference type="InParanoid" id="Q22MK6"/>
<feature type="domain" description="Cyclic nucleotide-binding" evidence="3">
    <location>
        <begin position="108"/>
        <end position="144"/>
    </location>
</feature>
<dbReference type="InterPro" id="IPR014710">
    <property type="entry name" value="RmlC-like_jellyroll"/>
</dbReference>
<keyword evidence="5" id="KW-1185">Reference proteome</keyword>
<dbReference type="Proteomes" id="UP000009168">
    <property type="component" value="Unassembled WGS sequence"/>
</dbReference>
<dbReference type="PROSITE" id="PS00889">
    <property type="entry name" value="CNMP_BINDING_2"/>
    <property type="match status" value="1"/>
</dbReference>
<dbReference type="InterPro" id="IPR000595">
    <property type="entry name" value="cNMP-bd_dom"/>
</dbReference>
<gene>
    <name evidence="4" type="ORF">TTHERM_00035140</name>
</gene>
<feature type="domain" description="Cyclic nucleotide-binding" evidence="3">
    <location>
        <begin position="488"/>
        <end position="640"/>
    </location>
</feature>
<dbReference type="RefSeq" id="XP_977014.2">
    <property type="nucleotide sequence ID" value="XM_971921.2"/>
</dbReference>